<protein>
    <recommendedName>
        <fullName evidence="3">Outer membrane protein beta-barrel domain-containing protein</fullName>
    </recommendedName>
</protein>
<comment type="caution">
    <text evidence="1">The sequence shown here is derived from an EMBL/GenBank/DDBJ whole genome shotgun (WGS) entry which is preliminary data.</text>
</comment>
<organism evidence="1 2">
    <name type="scientific">Parapedobacter defluvii</name>
    <dbReference type="NCBI Taxonomy" id="2045106"/>
    <lineage>
        <taxon>Bacteria</taxon>
        <taxon>Pseudomonadati</taxon>
        <taxon>Bacteroidota</taxon>
        <taxon>Sphingobacteriia</taxon>
        <taxon>Sphingobacteriales</taxon>
        <taxon>Sphingobacteriaceae</taxon>
        <taxon>Parapedobacter</taxon>
    </lineage>
</organism>
<name>A0ABQ1L501_9SPHI</name>
<gene>
    <name evidence="1" type="ORF">GCM10011386_07900</name>
</gene>
<accession>A0ABQ1L501</accession>
<dbReference type="EMBL" id="BMIK01000002">
    <property type="protein sequence ID" value="GGC18400.1"/>
    <property type="molecule type" value="Genomic_DNA"/>
</dbReference>
<proteinExistence type="predicted"/>
<dbReference type="Proteomes" id="UP000597338">
    <property type="component" value="Unassembled WGS sequence"/>
</dbReference>
<keyword evidence="2" id="KW-1185">Reference proteome</keyword>
<evidence type="ECO:0000313" key="2">
    <source>
        <dbReference type="Proteomes" id="UP000597338"/>
    </source>
</evidence>
<reference evidence="2" key="1">
    <citation type="journal article" date="2019" name="Int. J. Syst. Evol. Microbiol.">
        <title>The Global Catalogue of Microorganisms (GCM) 10K type strain sequencing project: providing services to taxonomists for standard genome sequencing and annotation.</title>
        <authorList>
            <consortium name="The Broad Institute Genomics Platform"/>
            <consortium name="The Broad Institute Genome Sequencing Center for Infectious Disease"/>
            <person name="Wu L."/>
            <person name="Ma J."/>
        </authorList>
    </citation>
    <scope>NUCLEOTIDE SEQUENCE [LARGE SCALE GENOMIC DNA]</scope>
    <source>
        <strain evidence="2">CGMCC 1.15342</strain>
    </source>
</reference>
<sequence length="254" mass="28037">MASMLTKNQFFLSLLVVILPSVLCAQSVESRIPYYRYHISAEGGINRLYGDLTENTPAGPTFRIAAGMFLIHGFALGLEAEVGLLKADNAAPDLESLNFSKNNYTKAAVGIRLYPLLFLQDDHDRRVEYRQSFGRKVVNRFYLGAGFGLVYNTQLGVHETYAYTDPLLGDDIPIETAFSERDRGASNLALVNGGFDIPLSSLNPNKLDFFVWMLNLNFQTNLGLGKGKDIIDGWISGNGSDAFNVYSIGLKVAF</sequence>
<evidence type="ECO:0008006" key="3">
    <source>
        <dbReference type="Google" id="ProtNLM"/>
    </source>
</evidence>
<evidence type="ECO:0000313" key="1">
    <source>
        <dbReference type="EMBL" id="GGC18400.1"/>
    </source>
</evidence>